<feature type="signal peptide" evidence="2">
    <location>
        <begin position="1"/>
        <end position="17"/>
    </location>
</feature>
<accession>A0A0C1QY38</accession>
<evidence type="ECO:0000256" key="1">
    <source>
        <dbReference type="SAM" id="MobiDB-lite"/>
    </source>
</evidence>
<dbReference type="Proteomes" id="UP000031433">
    <property type="component" value="Unassembled WGS sequence"/>
</dbReference>
<protein>
    <recommendedName>
        <fullName evidence="5">Lipoprotein</fullName>
    </recommendedName>
</protein>
<feature type="chain" id="PRO_5002137580" description="Lipoprotein" evidence="2">
    <location>
        <begin position="18"/>
        <end position="150"/>
    </location>
</feature>
<name>A0A0C1QY38_9BACT</name>
<dbReference type="PROSITE" id="PS51257">
    <property type="entry name" value="PROKAR_LIPOPROTEIN"/>
    <property type="match status" value="1"/>
</dbReference>
<sequence>MKRSVLVALAVVLLAAAGCKDKPKAPETAPAPQQQSGMPAGMPAAPQGEMPKDAVHGGGDPHAGLKPVEVPAGVGHKGKVLSTMDAAGYTYLEVEEKGQKLWVAVMQTKVKVGDQVEFPDSPPMLNFHSKTLNRTFEKIIFAPGIRIAGK</sequence>
<evidence type="ECO:0000313" key="3">
    <source>
        <dbReference type="EMBL" id="KIE43021.1"/>
    </source>
</evidence>
<organism evidence="3 4">
    <name type="scientific">Geobacter soli</name>
    <dbReference type="NCBI Taxonomy" id="1510391"/>
    <lineage>
        <taxon>Bacteria</taxon>
        <taxon>Pseudomonadati</taxon>
        <taxon>Thermodesulfobacteriota</taxon>
        <taxon>Desulfuromonadia</taxon>
        <taxon>Geobacterales</taxon>
        <taxon>Geobacteraceae</taxon>
        <taxon>Geobacter</taxon>
    </lineage>
</organism>
<evidence type="ECO:0008006" key="5">
    <source>
        <dbReference type="Google" id="ProtNLM"/>
    </source>
</evidence>
<gene>
    <name evidence="3" type="ORF">SE37_10445</name>
</gene>
<proteinExistence type="predicted"/>
<dbReference type="EMBL" id="JXBL01000001">
    <property type="protein sequence ID" value="KIE43021.1"/>
    <property type="molecule type" value="Genomic_DNA"/>
</dbReference>
<dbReference type="AlphaFoldDB" id="A0A0C1QY38"/>
<evidence type="ECO:0000313" key="4">
    <source>
        <dbReference type="Proteomes" id="UP000031433"/>
    </source>
</evidence>
<comment type="caution">
    <text evidence="3">The sequence shown here is derived from an EMBL/GenBank/DDBJ whole genome shotgun (WGS) entry which is preliminary data.</text>
</comment>
<evidence type="ECO:0000256" key="2">
    <source>
        <dbReference type="SAM" id="SignalP"/>
    </source>
</evidence>
<keyword evidence="2" id="KW-0732">Signal</keyword>
<keyword evidence="4" id="KW-1185">Reference proteome</keyword>
<feature type="region of interest" description="Disordered" evidence="1">
    <location>
        <begin position="21"/>
        <end position="71"/>
    </location>
</feature>
<reference evidence="3 4" key="1">
    <citation type="submission" date="2015-01" db="EMBL/GenBank/DDBJ databases">
        <title>Genome sequence of the anaerobic bacterium Geobacter soli GSS01, a dissimilatory Fe(III) reducer from soil.</title>
        <authorList>
            <person name="Yang G."/>
            <person name="Zhou S."/>
        </authorList>
    </citation>
    <scope>NUCLEOTIDE SEQUENCE [LARGE SCALE GENOMIC DNA]</scope>
    <source>
        <strain evidence="3 4">GSS01</strain>
    </source>
</reference>
<dbReference type="RefSeq" id="WP_039646112.1">
    <property type="nucleotide sequence ID" value="NZ_JXBL01000001.1"/>
</dbReference>